<dbReference type="InterPro" id="IPR000276">
    <property type="entry name" value="GPCR_Rhodpsn"/>
</dbReference>
<keyword evidence="2 9" id="KW-0812">Transmembrane</keyword>
<keyword evidence="8 9" id="KW-0807">Transducer</keyword>
<dbReference type="Ensembl" id="ENSORLT00015035588.1">
    <property type="protein sequence ID" value="ENSORLP00015019479.1"/>
    <property type="gene ID" value="ENSORLG00015020575.1"/>
</dbReference>
<keyword evidence="5 10" id="KW-0472">Membrane</keyword>
<feature type="transmembrane region" description="Helical" evidence="10">
    <location>
        <begin position="108"/>
        <end position="126"/>
    </location>
</feature>
<dbReference type="AlphaFoldDB" id="A0A3P9IHU0"/>
<feature type="transmembrane region" description="Helical" evidence="10">
    <location>
        <begin position="146"/>
        <end position="167"/>
    </location>
</feature>
<keyword evidence="4 9" id="KW-0297">G-protein coupled receptor</keyword>
<evidence type="ECO:0000256" key="10">
    <source>
        <dbReference type="SAM" id="Phobius"/>
    </source>
</evidence>
<dbReference type="Proteomes" id="UP000265200">
    <property type="component" value="Chromosome 15"/>
</dbReference>
<dbReference type="PRINTS" id="PR00237">
    <property type="entry name" value="GPCRRHODOPSN"/>
</dbReference>
<keyword evidence="7" id="KW-0325">Glycoprotein</keyword>
<keyword evidence="3 10" id="KW-1133">Transmembrane helix</keyword>
<dbReference type="PANTHER" id="PTHR24232">
    <property type="entry name" value="G-PROTEIN COUPLED RECEPTOR"/>
    <property type="match status" value="1"/>
</dbReference>
<dbReference type="SUPFAM" id="SSF81321">
    <property type="entry name" value="Family A G protein-coupled receptor-like"/>
    <property type="match status" value="1"/>
</dbReference>
<evidence type="ECO:0000313" key="13">
    <source>
        <dbReference type="Proteomes" id="UP000265200"/>
    </source>
</evidence>
<proteinExistence type="inferred from homology"/>
<feature type="transmembrane region" description="Helical" evidence="10">
    <location>
        <begin position="179"/>
        <end position="200"/>
    </location>
</feature>
<accession>A0A3P9IHU0</accession>
<comment type="similarity">
    <text evidence="9">Belongs to the G-protein coupled receptor 1 family.</text>
</comment>
<feature type="domain" description="G-protein coupled receptors family 1 profile" evidence="11">
    <location>
        <begin position="1"/>
        <end position="198"/>
    </location>
</feature>
<keyword evidence="6 9" id="KW-0675">Receptor</keyword>
<evidence type="ECO:0000256" key="2">
    <source>
        <dbReference type="ARBA" id="ARBA00022692"/>
    </source>
</evidence>
<sequence length="233" mass="26297">MIRKDHVAPVYVIGLLTSSLIQLCCFIALVAKNDDKICKIFLQIHEYGLLVSVCFMVVISLERYLCVPWPVWYRFKRNIRTSAIVSVMIWIISAIIWSVDIFACESLMLLACFLIIPIPLLIFFLCGTLKALSTARSVSTEEKRRIIAILVLVLFTYTLLYLPEILAMTSKKLQCNVKFNLTAMSLFSLSPLTDLLLYIFMKQGIGDRILASLCSKVVQNIISASENGVNTQS</sequence>
<evidence type="ECO:0000256" key="6">
    <source>
        <dbReference type="ARBA" id="ARBA00023170"/>
    </source>
</evidence>
<reference evidence="12" key="3">
    <citation type="submission" date="2025-08" db="UniProtKB">
        <authorList>
            <consortium name="Ensembl"/>
        </authorList>
    </citation>
    <scope>IDENTIFICATION</scope>
    <source>
        <strain evidence="12">HSOK</strain>
    </source>
</reference>
<evidence type="ECO:0000256" key="7">
    <source>
        <dbReference type="ARBA" id="ARBA00023180"/>
    </source>
</evidence>
<feature type="transmembrane region" description="Helical" evidence="10">
    <location>
        <begin position="7"/>
        <end position="29"/>
    </location>
</feature>
<feature type="transmembrane region" description="Helical" evidence="10">
    <location>
        <begin position="83"/>
        <end position="102"/>
    </location>
</feature>
<dbReference type="InterPro" id="IPR017452">
    <property type="entry name" value="GPCR_Rhodpsn_7TM"/>
</dbReference>
<evidence type="ECO:0000256" key="5">
    <source>
        <dbReference type="ARBA" id="ARBA00023136"/>
    </source>
</evidence>
<dbReference type="PROSITE" id="PS00237">
    <property type="entry name" value="G_PROTEIN_RECEP_F1_1"/>
    <property type="match status" value="1"/>
</dbReference>
<dbReference type="Gene3D" id="1.20.1070.10">
    <property type="entry name" value="Rhodopsin 7-helix transmembrane proteins"/>
    <property type="match status" value="1"/>
</dbReference>
<evidence type="ECO:0000256" key="1">
    <source>
        <dbReference type="ARBA" id="ARBA00004141"/>
    </source>
</evidence>
<evidence type="ECO:0000256" key="9">
    <source>
        <dbReference type="RuleBase" id="RU000688"/>
    </source>
</evidence>
<reference evidence="12 13" key="2">
    <citation type="submission" date="2017-04" db="EMBL/GenBank/DDBJ databases">
        <title>CpG methylation of centromeres and impact of large insertions on vertebrate speciation.</title>
        <authorList>
            <person name="Ichikawa K."/>
            <person name="Yoshimura J."/>
            <person name="Morishita S."/>
        </authorList>
    </citation>
    <scope>NUCLEOTIDE SEQUENCE</scope>
    <source>
        <strain evidence="12 13">HSOK</strain>
    </source>
</reference>
<organism evidence="12 13">
    <name type="scientific">Oryzias latipes</name>
    <name type="common">Japanese rice fish</name>
    <name type="synonym">Japanese killifish</name>
    <dbReference type="NCBI Taxonomy" id="8090"/>
    <lineage>
        <taxon>Eukaryota</taxon>
        <taxon>Metazoa</taxon>
        <taxon>Chordata</taxon>
        <taxon>Craniata</taxon>
        <taxon>Vertebrata</taxon>
        <taxon>Euteleostomi</taxon>
        <taxon>Actinopterygii</taxon>
        <taxon>Neopterygii</taxon>
        <taxon>Teleostei</taxon>
        <taxon>Neoteleostei</taxon>
        <taxon>Acanthomorphata</taxon>
        <taxon>Ovalentaria</taxon>
        <taxon>Atherinomorphae</taxon>
        <taxon>Beloniformes</taxon>
        <taxon>Adrianichthyidae</taxon>
        <taxon>Oryziinae</taxon>
        <taxon>Oryzias</taxon>
    </lineage>
</organism>
<dbReference type="PROSITE" id="PS50262">
    <property type="entry name" value="G_PROTEIN_RECEP_F1_2"/>
    <property type="match status" value="1"/>
</dbReference>
<comment type="subcellular location">
    <subcellularLocation>
        <location evidence="1">Membrane</location>
        <topology evidence="1">Multi-pass membrane protein</topology>
    </subcellularLocation>
</comment>
<feature type="transmembrane region" description="Helical" evidence="10">
    <location>
        <begin position="49"/>
        <end position="71"/>
    </location>
</feature>
<evidence type="ECO:0000259" key="11">
    <source>
        <dbReference type="PROSITE" id="PS50262"/>
    </source>
</evidence>
<evidence type="ECO:0000313" key="12">
    <source>
        <dbReference type="Ensembl" id="ENSORLP00015019479.1"/>
    </source>
</evidence>
<dbReference type="Pfam" id="PF00001">
    <property type="entry name" value="7tm_1"/>
    <property type="match status" value="1"/>
</dbReference>
<protein>
    <recommendedName>
        <fullName evidence="11">G-protein coupled receptors family 1 profile domain-containing protein</fullName>
    </recommendedName>
</protein>
<reference evidence="12" key="4">
    <citation type="submission" date="2025-09" db="UniProtKB">
        <authorList>
            <consortium name="Ensembl"/>
        </authorList>
    </citation>
    <scope>IDENTIFICATION</scope>
    <source>
        <strain evidence="12">HSOK</strain>
    </source>
</reference>
<evidence type="ECO:0000256" key="8">
    <source>
        <dbReference type="ARBA" id="ARBA00023224"/>
    </source>
</evidence>
<evidence type="ECO:0000256" key="3">
    <source>
        <dbReference type="ARBA" id="ARBA00022989"/>
    </source>
</evidence>
<dbReference type="PANTHER" id="PTHR24232:SF85">
    <property type="entry name" value="G-PROTEIN COUPLED RECEPTOR 4"/>
    <property type="match status" value="1"/>
</dbReference>
<dbReference type="GO" id="GO:0004930">
    <property type="term" value="F:G protein-coupled receptor activity"/>
    <property type="evidence" value="ECO:0007669"/>
    <property type="project" value="UniProtKB-KW"/>
</dbReference>
<name>A0A3P9IHU0_ORYLA</name>
<reference key="1">
    <citation type="journal article" date="2007" name="Nature">
        <title>The medaka draft genome and insights into vertebrate genome evolution.</title>
        <authorList>
            <person name="Kasahara M."/>
            <person name="Naruse K."/>
            <person name="Sasaki S."/>
            <person name="Nakatani Y."/>
            <person name="Qu W."/>
            <person name="Ahsan B."/>
            <person name="Yamada T."/>
            <person name="Nagayasu Y."/>
            <person name="Doi K."/>
            <person name="Kasai Y."/>
            <person name="Jindo T."/>
            <person name="Kobayashi D."/>
            <person name="Shimada A."/>
            <person name="Toyoda A."/>
            <person name="Kuroki Y."/>
            <person name="Fujiyama A."/>
            <person name="Sasaki T."/>
            <person name="Shimizu A."/>
            <person name="Asakawa S."/>
            <person name="Shimizu N."/>
            <person name="Hashimoto S."/>
            <person name="Yang J."/>
            <person name="Lee Y."/>
            <person name="Matsushima K."/>
            <person name="Sugano S."/>
            <person name="Sakaizumi M."/>
            <person name="Narita T."/>
            <person name="Ohishi K."/>
            <person name="Haga S."/>
            <person name="Ohta F."/>
            <person name="Nomoto H."/>
            <person name="Nogata K."/>
            <person name="Morishita T."/>
            <person name="Endo T."/>
            <person name="Shin-I T."/>
            <person name="Takeda H."/>
            <person name="Morishita S."/>
            <person name="Kohara Y."/>
        </authorList>
    </citation>
    <scope>NUCLEOTIDE SEQUENCE [LARGE SCALE GENOMIC DNA]</scope>
    <source>
        <strain>Hd-rR</strain>
    </source>
</reference>
<dbReference type="GO" id="GO:0016020">
    <property type="term" value="C:membrane"/>
    <property type="evidence" value="ECO:0007669"/>
    <property type="project" value="UniProtKB-SubCell"/>
</dbReference>
<evidence type="ECO:0000256" key="4">
    <source>
        <dbReference type="ARBA" id="ARBA00023040"/>
    </source>
</evidence>